<evidence type="ECO:0000313" key="3">
    <source>
        <dbReference type="EMBL" id="KAJ8304592.1"/>
    </source>
</evidence>
<feature type="region of interest" description="Disordered" evidence="2">
    <location>
        <begin position="246"/>
        <end position="271"/>
    </location>
</feature>
<sequence>MFQGFGAKPQMNHTSHSKSLPQSIVPQPQSTSNLPESQDIPQSQASQNLQQSQLSQSLPQSQLSQSLPQSQLSQSLPQSQSVQSTPQTQMMIDHKAAEAYKELEEEHEQLNDEFHRMMLQNKKLQDEVNSLHKQLKEVNESKPEDKSEELGQQIQSLQEQLTKEQERNNELEERLTNLVPANTSKTESTDEDESGTCAEWNDSEDDLFGSPAKKSENNSAPDDKQMVALLRSQMVTLRTENEQMKESLRSIQGPSPFVIPGSRVSDSESLKRMSETDEEIEQLRRQISDLQEAKQILEDKLNNSTGLSDVEIHNFKEIQEENDSLHSEIEKLNEELESIRRISSSDTTGLSDDTQLTTVSELTSVTMLADDKEKQDTTTNVGTAISGEIEKIREENESLRRDLETLRETYDKLVQAGDNLQDMYDQVLLEKDQVQEELDKNIQEKEEMVKENEFYYLTVMQCMMI</sequence>
<keyword evidence="4" id="KW-1185">Reference proteome</keyword>
<feature type="compositionally biased region" description="Basic and acidic residues" evidence="2">
    <location>
        <begin position="123"/>
        <end position="149"/>
    </location>
</feature>
<organism evidence="3 4">
    <name type="scientific">Tegillarca granosa</name>
    <name type="common">Malaysian cockle</name>
    <name type="synonym">Anadara granosa</name>
    <dbReference type="NCBI Taxonomy" id="220873"/>
    <lineage>
        <taxon>Eukaryota</taxon>
        <taxon>Metazoa</taxon>
        <taxon>Spiralia</taxon>
        <taxon>Lophotrochozoa</taxon>
        <taxon>Mollusca</taxon>
        <taxon>Bivalvia</taxon>
        <taxon>Autobranchia</taxon>
        <taxon>Pteriomorphia</taxon>
        <taxon>Arcoida</taxon>
        <taxon>Arcoidea</taxon>
        <taxon>Arcidae</taxon>
        <taxon>Tegillarca</taxon>
    </lineage>
</organism>
<evidence type="ECO:0000256" key="1">
    <source>
        <dbReference type="SAM" id="Coils"/>
    </source>
</evidence>
<comment type="caution">
    <text evidence="3">The sequence shown here is derived from an EMBL/GenBank/DDBJ whole genome shotgun (WGS) entry which is preliminary data.</text>
</comment>
<evidence type="ECO:0000256" key="2">
    <source>
        <dbReference type="SAM" id="MobiDB-lite"/>
    </source>
</evidence>
<feature type="region of interest" description="Disordered" evidence="2">
    <location>
        <begin position="1"/>
        <end position="221"/>
    </location>
</feature>
<feature type="coiled-coil region" evidence="1">
    <location>
        <begin position="389"/>
        <end position="451"/>
    </location>
</feature>
<feature type="compositionally biased region" description="Polar residues" evidence="2">
    <location>
        <begin position="150"/>
        <end position="160"/>
    </location>
</feature>
<feature type="compositionally biased region" description="Low complexity" evidence="2">
    <location>
        <begin position="41"/>
        <end position="89"/>
    </location>
</feature>
<protein>
    <submittedName>
        <fullName evidence="3">Uncharacterized protein</fullName>
    </submittedName>
</protein>
<feature type="compositionally biased region" description="Basic and acidic residues" evidence="2">
    <location>
        <begin position="161"/>
        <end position="175"/>
    </location>
</feature>
<accession>A0ABQ9EKZ3</accession>
<evidence type="ECO:0000313" key="4">
    <source>
        <dbReference type="Proteomes" id="UP001217089"/>
    </source>
</evidence>
<dbReference type="EMBL" id="JARBDR010000903">
    <property type="protein sequence ID" value="KAJ8304592.1"/>
    <property type="molecule type" value="Genomic_DNA"/>
</dbReference>
<feature type="compositionally biased region" description="Polar residues" evidence="2">
    <location>
        <begin position="11"/>
        <end position="40"/>
    </location>
</feature>
<proteinExistence type="predicted"/>
<feature type="coiled-coil region" evidence="1">
    <location>
        <begin position="273"/>
        <end position="342"/>
    </location>
</feature>
<feature type="compositionally biased region" description="Basic and acidic residues" evidence="2">
    <location>
        <begin position="92"/>
        <end position="116"/>
    </location>
</feature>
<gene>
    <name evidence="3" type="ORF">KUTeg_018175</name>
</gene>
<name>A0ABQ9EKZ3_TEGGR</name>
<reference evidence="3 4" key="1">
    <citation type="submission" date="2022-12" db="EMBL/GenBank/DDBJ databases">
        <title>Chromosome-level genome of Tegillarca granosa.</title>
        <authorList>
            <person name="Kim J."/>
        </authorList>
    </citation>
    <scope>NUCLEOTIDE SEQUENCE [LARGE SCALE GENOMIC DNA]</scope>
    <source>
        <strain evidence="3">Teg-2019</strain>
        <tissue evidence="3">Adductor muscle</tissue>
    </source>
</reference>
<dbReference type="Proteomes" id="UP001217089">
    <property type="component" value="Unassembled WGS sequence"/>
</dbReference>
<keyword evidence="1" id="KW-0175">Coiled coil</keyword>